<feature type="transmembrane region" description="Helical" evidence="18">
    <location>
        <begin position="979"/>
        <end position="1000"/>
    </location>
</feature>
<evidence type="ECO:0000256" key="5">
    <source>
        <dbReference type="ARBA" id="ARBA00022692"/>
    </source>
</evidence>
<keyword evidence="7" id="KW-0560">Oxidoreductase</keyword>
<name>A0A0M4ESP6_DROBS</name>
<dbReference type="Gene3D" id="1.10.630.10">
    <property type="entry name" value="Cytochrome P450"/>
    <property type="match status" value="1"/>
</dbReference>
<evidence type="ECO:0000256" key="18">
    <source>
        <dbReference type="SAM" id="Phobius"/>
    </source>
</evidence>
<dbReference type="SUPFAM" id="SSF48264">
    <property type="entry name" value="Cytochrome P450"/>
    <property type="match status" value="1"/>
</dbReference>
<feature type="transmembrane region" description="Helical" evidence="18">
    <location>
        <begin position="156"/>
        <end position="181"/>
    </location>
</feature>
<protein>
    <submittedName>
        <fullName evidence="20">Cyp308a1</fullName>
    </submittedName>
</protein>
<reference evidence="20 21" key="1">
    <citation type="submission" date="2015-08" db="EMBL/GenBank/DDBJ databases">
        <title>Ancestral chromatin configuration constrains chromatin evolution on differentiating sex chromosomes in Drosophila.</title>
        <authorList>
            <person name="Zhou Q."/>
            <person name="Bachtrog D."/>
        </authorList>
    </citation>
    <scope>NUCLEOTIDE SEQUENCE [LARGE SCALE GENOMIC DNA]</scope>
    <source>
        <tissue evidence="20">Whole larvae</tissue>
    </source>
</reference>
<dbReference type="OrthoDB" id="2789670at2759"/>
<dbReference type="InterPro" id="IPR000276">
    <property type="entry name" value="GPCR_Rhodpsn"/>
</dbReference>
<dbReference type="InterPro" id="IPR017452">
    <property type="entry name" value="GPCR_Rhodpsn_7TM"/>
</dbReference>
<dbReference type="Proteomes" id="UP000494163">
    <property type="component" value="Chromosome X"/>
</dbReference>
<dbReference type="PROSITE" id="PS00237">
    <property type="entry name" value="G_PROTEIN_RECEP_F1_1"/>
    <property type="match status" value="1"/>
</dbReference>
<keyword evidence="8 16" id="KW-0297">G-protein coupled receptor</keyword>
<dbReference type="Pfam" id="PF00067">
    <property type="entry name" value="p450"/>
    <property type="match status" value="1"/>
</dbReference>
<keyword evidence="11" id="KW-1015">Disulfide bond</keyword>
<evidence type="ECO:0000256" key="13">
    <source>
        <dbReference type="ARBA" id="ARBA00023180"/>
    </source>
</evidence>
<feature type="region of interest" description="Disordered" evidence="17">
    <location>
        <begin position="325"/>
        <end position="364"/>
    </location>
</feature>
<dbReference type="InterPro" id="IPR017972">
    <property type="entry name" value="Cyt_P450_CS"/>
</dbReference>
<keyword evidence="4" id="KW-1003">Cell membrane</keyword>
<evidence type="ECO:0000256" key="10">
    <source>
        <dbReference type="ARBA" id="ARBA00023139"/>
    </source>
</evidence>
<evidence type="ECO:0000313" key="20">
    <source>
        <dbReference type="EMBL" id="ALC49377.1"/>
    </source>
</evidence>
<dbReference type="EMBL" id="CP012528">
    <property type="protein sequence ID" value="ALC49377.1"/>
    <property type="molecule type" value="Genomic_DNA"/>
</dbReference>
<dbReference type="InterPro" id="IPR001128">
    <property type="entry name" value="Cyt_P450"/>
</dbReference>
<dbReference type="PANTHER" id="PTHR24238">
    <property type="entry name" value="G-PROTEIN COUPLED RECEPTOR"/>
    <property type="match status" value="1"/>
</dbReference>
<dbReference type="InterPro" id="IPR009126">
    <property type="entry name" value="Cholcskin_rcpt"/>
</dbReference>
<evidence type="ECO:0000256" key="9">
    <source>
        <dbReference type="ARBA" id="ARBA00023136"/>
    </source>
</evidence>
<comment type="subcellular location">
    <subcellularLocation>
        <location evidence="1">Cell membrane</location>
        <topology evidence="1">Multi-pass membrane protein</topology>
    </subcellularLocation>
</comment>
<dbReference type="FunFam" id="1.20.1070.10:FF:000417">
    <property type="entry name" value="CCK-like receptor"/>
    <property type="match status" value="1"/>
</dbReference>
<keyword evidence="12 16" id="KW-0675">Receptor</keyword>
<evidence type="ECO:0000256" key="4">
    <source>
        <dbReference type="ARBA" id="ARBA00022475"/>
    </source>
</evidence>
<feature type="transmembrane region" description="Helical" evidence="18">
    <location>
        <begin position="287"/>
        <end position="308"/>
    </location>
</feature>
<gene>
    <name evidence="20" type="ORF">Dbus_chrXg1233</name>
</gene>
<dbReference type="PROSITE" id="PS00086">
    <property type="entry name" value="CYTOCHROME_P450"/>
    <property type="match status" value="1"/>
</dbReference>
<dbReference type="PRINTS" id="PR00237">
    <property type="entry name" value="GPCRRHODOPSN"/>
</dbReference>
<sequence>MRIEATHVARLCNSLTIGAFYYFRRLLSLASTAAVQQLNASYEVVEELGGGAAAGGMNDSDLYLYYNGNDAADVGTEKSLSYGPEATTAMTMLAGSTANRSVAAAAAGNASRIVADVPIWVVPCYSIILLFAVVGNLLVLLTLVQNRRMRTITNVFLLNLAISDTLLGVLCMPVTLVGTLLRHFIFGEFLCKLIQFAQASSVAVSSWTLVAISCERYYAICHPLRSRTWQTINHANKIIAFIWLGALACMTPIALFSQLMPTSRQGSRKCREQWPAGTLGYERAYNIFLDLVLLVLPLLALSFAYLCITRTLYVSMRNERDMNFGSSGPDPTIAIEDTNINGNGNGNGSDNAAGATSGASSYSSSNYVRRTYGQRMQMRSSQPHCPGCGAPTTNDTLAMESNAQLDLLLQQQQQQQPPQMGMQYYYGDSYPELRYVGFYRLGNEPALLVRDQQLLRELLVGASFAHCADNALCLDAQRDALAWHNPFVACGDLWRQRRGELLPLFTPHRLRQCTPHIAQACAQLQQFVAQLPASGSFEAKQLATRYTLQVVASAVFGLNANCLEAHGDSDWLQLLAPLFQPSAWSLAETIALLHSSRLGWLLQHRYVPLALERWLQQMVAASLSSRSSKSLLHALHEKLGATHVAVAGHAATLLLEGYETSASLLAFALYELARNPLKQRRLQAELDAVAGQQLLSHEALESLSYAEATLYETLRLHPAMPALQKRCTESFLLPSQTAAGAALQVAKHTVLVLPVQAIHLDPLIYAEPLRFQPERFMQSQTPLGCRFLGFGAGPRMCPGMRLGLAQTKAALATLLQRYNVQLARGQRQAPVEKSTRTFLTTDNYGSKRRLVGGSCDGRRQLYGMRSGSIKSGGRNQQQQQFNCSEGCYGRTRYLRHHGPIYVDGNERRKSLSTPSLRITEATLRRSNESKSLESKKRVVKMLFVLVLEFFICWTPLYVLNTMTMLAGPVVYEYIDYTTITLLQLLAYSSSCCNPITYCFMNASFRRAFVDTFKGMRLWNGGRLRFCRRRSSKTDTNLSVAGNSIALANSVMSSHTILESPRL</sequence>
<keyword evidence="9 18" id="KW-0472">Membrane</keyword>
<evidence type="ECO:0000313" key="21">
    <source>
        <dbReference type="Proteomes" id="UP000494163"/>
    </source>
</evidence>
<dbReference type="PROSITE" id="PS50262">
    <property type="entry name" value="G_PROTEIN_RECEP_F1_2"/>
    <property type="match status" value="1"/>
</dbReference>
<dbReference type="Gene3D" id="1.20.1070.10">
    <property type="entry name" value="Rhodopsin 7-helix transmembrane proteins"/>
    <property type="match status" value="2"/>
</dbReference>
<feature type="domain" description="G-protein coupled receptors family 1 profile" evidence="19">
    <location>
        <begin position="135"/>
        <end position="997"/>
    </location>
</feature>
<evidence type="ECO:0000256" key="15">
    <source>
        <dbReference type="ARBA" id="ARBA00023288"/>
    </source>
</evidence>
<evidence type="ECO:0000256" key="7">
    <source>
        <dbReference type="ARBA" id="ARBA00023033"/>
    </source>
</evidence>
<feature type="transmembrane region" description="Helical" evidence="18">
    <location>
        <begin position="238"/>
        <end position="259"/>
    </location>
</feature>
<evidence type="ECO:0000256" key="2">
    <source>
        <dbReference type="ARBA" id="ARBA00010617"/>
    </source>
</evidence>
<organism evidence="20 21">
    <name type="scientific">Drosophila busckii</name>
    <name type="common">Fruit fly</name>
    <dbReference type="NCBI Taxonomy" id="30019"/>
    <lineage>
        <taxon>Eukaryota</taxon>
        <taxon>Metazoa</taxon>
        <taxon>Ecdysozoa</taxon>
        <taxon>Arthropoda</taxon>
        <taxon>Hexapoda</taxon>
        <taxon>Insecta</taxon>
        <taxon>Pterygota</taxon>
        <taxon>Neoptera</taxon>
        <taxon>Endopterygota</taxon>
        <taxon>Diptera</taxon>
        <taxon>Brachycera</taxon>
        <taxon>Muscomorpha</taxon>
        <taxon>Ephydroidea</taxon>
        <taxon>Drosophilidae</taxon>
        <taxon>Drosophila</taxon>
    </lineage>
</organism>
<feature type="transmembrane region" description="Helical" evidence="18">
    <location>
        <begin position="193"/>
        <end position="218"/>
    </location>
</feature>
<keyword evidence="6 18" id="KW-1133">Transmembrane helix</keyword>
<keyword evidence="13" id="KW-0325">Glycoprotein</keyword>
<dbReference type="GO" id="GO:0005886">
    <property type="term" value="C:plasma membrane"/>
    <property type="evidence" value="ECO:0007669"/>
    <property type="project" value="UniProtKB-SubCell"/>
</dbReference>
<dbReference type="GO" id="GO:0005506">
    <property type="term" value="F:iron ion binding"/>
    <property type="evidence" value="ECO:0007669"/>
    <property type="project" value="InterPro"/>
</dbReference>
<keyword evidence="7" id="KW-0503">Monooxygenase</keyword>
<comment type="similarity">
    <text evidence="2">Belongs to the cytochrome P450 family.</text>
</comment>
<evidence type="ECO:0000256" key="3">
    <source>
        <dbReference type="ARBA" id="ARBA00010663"/>
    </source>
</evidence>
<accession>A0A0M4ESP6</accession>
<dbReference type="GO" id="GO:0020037">
    <property type="term" value="F:heme binding"/>
    <property type="evidence" value="ECO:0007669"/>
    <property type="project" value="InterPro"/>
</dbReference>
<keyword evidence="15" id="KW-0449">Lipoprotein</keyword>
<dbReference type="InterPro" id="IPR036396">
    <property type="entry name" value="Cyt_P450_sf"/>
</dbReference>
<dbReference type="AlphaFoldDB" id="A0A0M4ESP6"/>
<evidence type="ECO:0000256" key="1">
    <source>
        <dbReference type="ARBA" id="ARBA00004651"/>
    </source>
</evidence>
<keyword evidence="10" id="KW-0564">Palmitate</keyword>
<keyword evidence="14 16" id="KW-0807">Transducer</keyword>
<evidence type="ECO:0000256" key="11">
    <source>
        <dbReference type="ARBA" id="ARBA00023157"/>
    </source>
</evidence>
<dbReference type="GO" id="GO:0008188">
    <property type="term" value="F:neuropeptide receptor activity"/>
    <property type="evidence" value="ECO:0007669"/>
    <property type="project" value="TreeGrafter"/>
</dbReference>
<evidence type="ECO:0000256" key="14">
    <source>
        <dbReference type="ARBA" id="ARBA00023224"/>
    </source>
</evidence>
<feature type="transmembrane region" description="Helical" evidence="18">
    <location>
        <begin position="120"/>
        <end position="144"/>
    </location>
</feature>
<evidence type="ECO:0000256" key="6">
    <source>
        <dbReference type="ARBA" id="ARBA00022989"/>
    </source>
</evidence>
<dbReference type="PANTHER" id="PTHR24238:SF75">
    <property type="entry name" value="CHOLECYSTOKININ-LIKE RECEPTOR AT 17D1-RELATED"/>
    <property type="match status" value="1"/>
</dbReference>
<evidence type="ECO:0000256" key="8">
    <source>
        <dbReference type="ARBA" id="ARBA00023040"/>
    </source>
</evidence>
<evidence type="ECO:0000259" key="19">
    <source>
        <dbReference type="PROSITE" id="PS50262"/>
    </source>
</evidence>
<dbReference type="SUPFAM" id="SSF81321">
    <property type="entry name" value="Family A G protein-coupled receptor-like"/>
    <property type="match status" value="2"/>
</dbReference>
<evidence type="ECO:0000256" key="17">
    <source>
        <dbReference type="SAM" id="MobiDB-lite"/>
    </source>
</evidence>
<dbReference type="GO" id="GO:0004497">
    <property type="term" value="F:monooxygenase activity"/>
    <property type="evidence" value="ECO:0007669"/>
    <property type="project" value="UniProtKB-KW"/>
</dbReference>
<evidence type="ECO:0000256" key="16">
    <source>
        <dbReference type="RuleBase" id="RU000688"/>
    </source>
</evidence>
<proteinExistence type="inferred from homology"/>
<feature type="compositionally biased region" description="Low complexity" evidence="17">
    <location>
        <begin position="348"/>
        <end position="364"/>
    </location>
</feature>
<dbReference type="Pfam" id="PF00001">
    <property type="entry name" value="7tm_1"/>
    <property type="match status" value="2"/>
</dbReference>
<comment type="similarity">
    <text evidence="3 16">Belongs to the G-protein coupled receptor 1 family.</text>
</comment>
<dbReference type="PRINTS" id="PR01822">
    <property type="entry name" value="CCYSTOKININR"/>
</dbReference>
<evidence type="ECO:0000256" key="12">
    <source>
        <dbReference type="ARBA" id="ARBA00023170"/>
    </source>
</evidence>
<keyword evidence="5 16" id="KW-0812">Transmembrane</keyword>
<dbReference type="GO" id="GO:0016705">
    <property type="term" value="F:oxidoreductase activity, acting on paired donors, with incorporation or reduction of molecular oxygen"/>
    <property type="evidence" value="ECO:0007669"/>
    <property type="project" value="InterPro"/>
</dbReference>
<dbReference type="STRING" id="30019.A0A0M4ESP6"/>
<keyword evidence="21" id="KW-1185">Reference proteome</keyword>
<feature type="transmembrane region" description="Helical" evidence="18">
    <location>
        <begin position="938"/>
        <end position="959"/>
    </location>
</feature>